<evidence type="ECO:0000313" key="1">
    <source>
        <dbReference type="EMBL" id="TFU51904.1"/>
    </source>
</evidence>
<dbReference type="RefSeq" id="WP_135035840.1">
    <property type="nucleotide sequence ID" value="NZ_CABIXU010000036.1"/>
</dbReference>
<proteinExistence type="predicted"/>
<dbReference type="EMBL" id="SPPV01000004">
    <property type="protein sequence ID" value="TFU51904.1"/>
    <property type="molecule type" value="Genomic_DNA"/>
</dbReference>
<evidence type="ECO:0000313" key="2">
    <source>
        <dbReference type="Proteomes" id="UP000298073"/>
    </source>
</evidence>
<dbReference type="AlphaFoldDB" id="A0A7K3MGT2"/>
<reference evidence="1 2" key="1">
    <citation type="submission" date="2019-03" db="EMBL/GenBank/DDBJ databases">
        <title>Diversity of the mouse oral microbiome.</title>
        <authorList>
            <person name="Joseph S."/>
            <person name="Aduse-Opoku J."/>
            <person name="Curtis M."/>
            <person name="Wade W."/>
            <person name="Hashim A."/>
        </authorList>
    </citation>
    <scope>NUCLEOTIDE SEQUENCE [LARGE SCALE GENOMIC DNA]</scope>
    <source>
        <strain evidence="1 2">P2318</strain>
    </source>
</reference>
<gene>
    <name evidence="1" type="ORF">E4T97_03540</name>
</gene>
<sequence>MPKRLFIILYLAISFVVASHAQQHDKDDIIISLSDSTKIHGTLLKSWFTPGKLNREFLMKLSDGSEKWFNSSDVDSIEFKHNKDKWAAHDIKGERWFMRCGPSTDNAEILTYYIYAPPNIKRRPILADLRFTHAIRIKGDSEIYPFYHQMFWGFNLKWIKKSLKRKYPGLVEYIEDYFKQNKDLKKALYQHPDYILQVYEDFLKNNEEHLGSNKE</sequence>
<dbReference type="OrthoDB" id="1094702at2"/>
<organism evidence="1 2">
    <name type="scientific">Bacteroides acidifaciens</name>
    <dbReference type="NCBI Taxonomy" id="85831"/>
    <lineage>
        <taxon>Bacteria</taxon>
        <taxon>Pseudomonadati</taxon>
        <taxon>Bacteroidota</taxon>
        <taxon>Bacteroidia</taxon>
        <taxon>Bacteroidales</taxon>
        <taxon>Bacteroidaceae</taxon>
        <taxon>Bacteroides</taxon>
    </lineage>
</organism>
<name>A0A7K3MGT2_9BACE</name>
<protein>
    <submittedName>
        <fullName evidence="1">Uncharacterized protein</fullName>
    </submittedName>
</protein>
<dbReference type="Proteomes" id="UP000298073">
    <property type="component" value="Unassembled WGS sequence"/>
</dbReference>
<accession>A0A7K3MGT2</accession>
<comment type="caution">
    <text evidence="1">The sequence shown here is derived from an EMBL/GenBank/DDBJ whole genome shotgun (WGS) entry which is preliminary data.</text>
</comment>